<dbReference type="InterPro" id="IPR036259">
    <property type="entry name" value="MFS_trans_sf"/>
</dbReference>
<keyword evidence="9" id="KW-1185">Reference proteome</keyword>
<evidence type="ECO:0000256" key="6">
    <source>
        <dbReference type="SAM" id="Phobius"/>
    </source>
</evidence>
<dbReference type="PANTHER" id="PTHR23521">
    <property type="entry name" value="TRANSPORTER MFS SUPERFAMILY"/>
    <property type="match status" value="1"/>
</dbReference>
<protein>
    <submittedName>
        <fullName evidence="8">MFS transporter</fullName>
    </submittedName>
</protein>
<feature type="transmembrane region" description="Helical" evidence="6">
    <location>
        <begin position="336"/>
        <end position="359"/>
    </location>
</feature>
<evidence type="ECO:0000259" key="7">
    <source>
        <dbReference type="PROSITE" id="PS50850"/>
    </source>
</evidence>
<proteinExistence type="predicted"/>
<reference evidence="8 9" key="1">
    <citation type="submission" date="2017-10" db="EMBL/GenBank/DDBJ databases">
        <title>Bacillus sp. nov., a halophilic bacterium isolated from a Keqin Lake.</title>
        <authorList>
            <person name="Wang H."/>
        </authorList>
    </citation>
    <scope>NUCLEOTIDE SEQUENCE [LARGE SCALE GENOMIC DNA]</scope>
    <source>
        <strain evidence="8 9">KCTC 13187</strain>
    </source>
</reference>
<gene>
    <name evidence="8" type="ORF">CR203_24750</name>
</gene>
<feature type="transmembrane region" description="Helical" evidence="6">
    <location>
        <begin position="7"/>
        <end position="26"/>
    </location>
</feature>
<keyword evidence="5 6" id="KW-0472">Membrane</keyword>
<organism evidence="8 9">
    <name type="scientific">Salipaludibacillus neizhouensis</name>
    <dbReference type="NCBI Taxonomy" id="885475"/>
    <lineage>
        <taxon>Bacteria</taxon>
        <taxon>Bacillati</taxon>
        <taxon>Bacillota</taxon>
        <taxon>Bacilli</taxon>
        <taxon>Bacillales</taxon>
        <taxon>Bacillaceae</taxon>
    </lineage>
</organism>
<keyword evidence="2" id="KW-0813">Transport</keyword>
<feature type="transmembrane region" description="Helical" evidence="6">
    <location>
        <begin position="208"/>
        <end position="226"/>
    </location>
</feature>
<feature type="transmembrane region" description="Helical" evidence="6">
    <location>
        <begin position="76"/>
        <end position="95"/>
    </location>
</feature>
<dbReference type="AlphaFoldDB" id="A0A3A9JWT6"/>
<dbReference type="GO" id="GO:0005886">
    <property type="term" value="C:plasma membrane"/>
    <property type="evidence" value="ECO:0007669"/>
    <property type="project" value="UniProtKB-SubCell"/>
</dbReference>
<feature type="transmembrane region" description="Helical" evidence="6">
    <location>
        <begin position="101"/>
        <end position="119"/>
    </location>
</feature>
<dbReference type="Pfam" id="PF07690">
    <property type="entry name" value="MFS_1"/>
    <property type="match status" value="1"/>
</dbReference>
<feature type="transmembrane region" description="Helical" evidence="6">
    <location>
        <begin position="365"/>
        <end position="387"/>
    </location>
</feature>
<feature type="transmembrane region" description="Helical" evidence="6">
    <location>
        <begin position="131"/>
        <end position="155"/>
    </location>
</feature>
<comment type="subcellular location">
    <subcellularLocation>
        <location evidence="1">Cell membrane</location>
        <topology evidence="1">Multi-pass membrane protein</topology>
    </subcellularLocation>
</comment>
<evidence type="ECO:0000313" key="8">
    <source>
        <dbReference type="EMBL" id="RKL64729.1"/>
    </source>
</evidence>
<dbReference type="EMBL" id="PDOE01000046">
    <property type="protein sequence ID" value="RKL64729.1"/>
    <property type="molecule type" value="Genomic_DNA"/>
</dbReference>
<evidence type="ECO:0000256" key="3">
    <source>
        <dbReference type="ARBA" id="ARBA00022692"/>
    </source>
</evidence>
<comment type="caution">
    <text evidence="8">The sequence shown here is derived from an EMBL/GenBank/DDBJ whole genome shotgun (WGS) entry which is preliminary data.</text>
</comment>
<dbReference type="Gene3D" id="1.20.1250.20">
    <property type="entry name" value="MFS general substrate transporter like domains"/>
    <property type="match status" value="2"/>
</dbReference>
<feature type="domain" description="Major facilitator superfamily (MFS) profile" evidence="7">
    <location>
        <begin position="7"/>
        <end position="394"/>
    </location>
</feature>
<dbReference type="PROSITE" id="PS50850">
    <property type="entry name" value="MFS"/>
    <property type="match status" value="1"/>
</dbReference>
<evidence type="ECO:0000256" key="1">
    <source>
        <dbReference type="ARBA" id="ARBA00004651"/>
    </source>
</evidence>
<feature type="transmembrane region" description="Helical" evidence="6">
    <location>
        <begin position="161"/>
        <end position="187"/>
    </location>
</feature>
<keyword evidence="4 6" id="KW-1133">Transmembrane helix</keyword>
<evidence type="ECO:0000256" key="4">
    <source>
        <dbReference type="ARBA" id="ARBA00022989"/>
    </source>
</evidence>
<feature type="transmembrane region" description="Helical" evidence="6">
    <location>
        <begin position="279"/>
        <end position="297"/>
    </location>
</feature>
<evidence type="ECO:0000256" key="5">
    <source>
        <dbReference type="ARBA" id="ARBA00023136"/>
    </source>
</evidence>
<dbReference type="PANTHER" id="PTHR23521:SF3">
    <property type="entry name" value="MFS TRANSPORTER"/>
    <property type="match status" value="1"/>
</dbReference>
<sequence length="407" mass="44098">MKQNQWTALGLIGTAVLFSLSLWFSATVIGPNLKLVWGLTPTTEAWLSASVPLGFVIGALISAYFGLPDRFNTRKLFAISAFIGAILNLLLIFVNIASIGILIRVLTGLTLAGVYPPAVKLIAQWFPKQRGLATGTLIAALTLGSSLPHLISLIVVVEEAFLVLFISSTLALISAFIVGMVLVDAPTPSTKTHFSMKTMKRVLNNKPVMLANYGYFGHMWELYAMWTWLPAFLTASFLTYSSSLDLGLSVFVSFLAIGIAGGLGSIIGGILADKIGRSNLTIISLSVSSVCALLIGFTFGSNIWLTITLALIWGFFVIADSAQFSVAVSEFAEVEYLGTALTFQMCIGFLITIITINLIPWLQMWVGWEWAFVVLSIGPILGIVAMVKFKVYEKTQESQLDYSGYSS</sequence>
<keyword evidence="3 6" id="KW-0812">Transmembrane</keyword>
<feature type="transmembrane region" description="Helical" evidence="6">
    <location>
        <begin position="46"/>
        <end position="67"/>
    </location>
</feature>
<feature type="transmembrane region" description="Helical" evidence="6">
    <location>
        <begin position="246"/>
        <end position="272"/>
    </location>
</feature>
<dbReference type="Proteomes" id="UP000281498">
    <property type="component" value="Unassembled WGS sequence"/>
</dbReference>
<accession>A0A3A9JWT6</accession>
<dbReference type="OrthoDB" id="9781976at2"/>
<dbReference type="RefSeq" id="WP_110935499.1">
    <property type="nucleotide sequence ID" value="NZ_KZ614146.1"/>
</dbReference>
<name>A0A3A9JWT6_9BACI</name>
<evidence type="ECO:0000256" key="2">
    <source>
        <dbReference type="ARBA" id="ARBA00022448"/>
    </source>
</evidence>
<evidence type="ECO:0000313" key="9">
    <source>
        <dbReference type="Proteomes" id="UP000281498"/>
    </source>
</evidence>
<dbReference type="InterPro" id="IPR020846">
    <property type="entry name" value="MFS_dom"/>
</dbReference>
<dbReference type="InterPro" id="IPR011701">
    <property type="entry name" value="MFS"/>
</dbReference>
<dbReference type="SUPFAM" id="SSF103473">
    <property type="entry name" value="MFS general substrate transporter"/>
    <property type="match status" value="1"/>
</dbReference>
<dbReference type="GO" id="GO:0022857">
    <property type="term" value="F:transmembrane transporter activity"/>
    <property type="evidence" value="ECO:0007669"/>
    <property type="project" value="InterPro"/>
</dbReference>